<keyword evidence="7" id="KW-0966">Cell projection</keyword>
<keyword evidence="8" id="KW-1185">Reference proteome</keyword>
<dbReference type="SUPFAM" id="SSF101116">
    <property type="entry name" value="Flagellar export chaperone FliS"/>
    <property type="match status" value="1"/>
</dbReference>
<gene>
    <name evidence="7" type="ORF">C7456_11433</name>
</gene>
<comment type="similarity">
    <text evidence="2 6">Belongs to the FliS family.</text>
</comment>
<dbReference type="Proteomes" id="UP000245812">
    <property type="component" value="Unassembled WGS sequence"/>
</dbReference>
<evidence type="ECO:0000313" key="7">
    <source>
        <dbReference type="EMBL" id="PWK83085.1"/>
    </source>
</evidence>
<dbReference type="OrthoDB" id="9792010at2"/>
<dbReference type="GO" id="GO:0005829">
    <property type="term" value="C:cytosol"/>
    <property type="evidence" value="ECO:0007669"/>
    <property type="project" value="UniProtKB-SubCell"/>
</dbReference>
<dbReference type="CDD" id="cd16098">
    <property type="entry name" value="FliS"/>
    <property type="match status" value="1"/>
</dbReference>
<dbReference type="EMBL" id="QGHC01000014">
    <property type="protein sequence ID" value="PWK83085.1"/>
    <property type="molecule type" value="Genomic_DNA"/>
</dbReference>
<keyword evidence="7" id="KW-0969">Cilium</keyword>
<dbReference type="GO" id="GO:0071973">
    <property type="term" value="P:bacterial-type flagellum-dependent cell motility"/>
    <property type="evidence" value="ECO:0007669"/>
    <property type="project" value="TreeGrafter"/>
</dbReference>
<organism evidence="7 8">
    <name type="scientific">Fulvimonas soli</name>
    <dbReference type="NCBI Taxonomy" id="155197"/>
    <lineage>
        <taxon>Bacteria</taxon>
        <taxon>Pseudomonadati</taxon>
        <taxon>Pseudomonadota</taxon>
        <taxon>Gammaproteobacteria</taxon>
        <taxon>Lysobacterales</taxon>
        <taxon>Rhodanobacteraceae</taxon>
        <taxon>Fulvimonas</taxon>
    </lineage>
</organism>
<dbReference type="NCBIfam" id="TIGR00208">
    <property type="entry name" value="fliS"/>
    <property type="match status" value="1"/>
</dbReference>
<dbReference type="PIRSF" id="PIRSF039090">
    <property type="entry name" value="Flis"/>
    <property type="match status" value="1"/>
</dbReference>
<evidence type="ECO:0000256" key="3">
    <source>
        <dbReference type="ARBA" id="ARBA00022490"/>
    </source>
</evidence>
<dbReference type="GO" id="GO:0044780">
    <property type="term" value="P:bacterial-type flagellum assembly"/>
    <property type="evidence" value="ECO:0007669"/>
    <property type="project" value="InterPro"/>
</dbReference>
<protein>
    <recommendedName>
        <fullName evidence="6">Flagellar secretion chaperone FliS</fullName>
    </recommendedName>
</protein>
<sequence>MTYGYMRQASAMYQQTRAQGSVEGADPHQLTAMLLDGAIERITQARGHIRHRDVPAKGAAISKAIAIVGELRASLDHQAGGDLARRLDSLYDYVTRRLLFGQLHDDDRALAECVDLLEPVREGWRGIRAEYLAGRAGSAA</sequence>
<dbReference type="RefSeq" id="WP_109724567.1">
    <property type="nucleotide sequence ID" value="NZ_MSZV01000064.1"/>
</dbReference>
<evidence type="ECO:0000256" key="1">
    <source>
        <dbReference type="ARBA" id="ARBA00004514"/>
    </source>
</evidence>
<evidence type="ECO:0000256" key="4">
    <source>
        <dbReference type="ARBA" id="ARBA00022795"/>
    </source>
</evidence>
<dbReference type="InterPro" id="IPR003713">
    <property type="entry name" value="FliS"/>
</dbReference>
<evidence type="ECO:0000313" key="8">
    <source>
        <dbReference type="Proteomes" id="UP000245812"/>
    </source>
</evidence>
<evidence type="ECO:0000256" key="5">
    <source>
        <dbReference type="ARBA" id="ARBA00023186"/>
    </source>
</evidence>
<proteinExistence type="inferred from homology"/>
<dbReference type="PANTHER" id="PTHR34773">
    <property type="entry name" value="FLAGELLAR SECRETION CHAPERONE FLIS"/>
    <property type="match status" value="1"/>
</dbReference>
<dbReference type="AlphaFoldDB" id="A0A316HR44"/>
<dbReference type="InterPro" id="IPR036584">
    <property type="entry name" value="FliS_sf"/>
</dbReference>
<keyword evidence="3 6" id="KW-0963">Cytoplasm</keyword>
<evidence type="ECO:0000256" key="2">
    <source>
        <dbReference type="ARBA" id="ARBA00008787"/>
    </source>
</evidence>
<dbReference type="Pfam" id="PF02561">
    <property type="entry name" value="FliS"/>
    <property type="match status" value="1"/>
</dbReference>
<keyword evidence="7" id="KW-0282">Flagellum</keyword>
<evidence type="ECO:0000256" key="6">
    <source>
        <dbReference type="PIRNR" id="PIRNR039090"/>
    </source>
</evidence>
<keyword evidence="4 6" id="KW-1005">Bacterial flagellum biogenesis</keyword>
<dbReference type="Gene3D" id="1.20.120.340">
    <property type="entry name" value="Flagellar protein FliS"/>
    <property type="match status" value="1"/>
</dbReference>
<comment type="subcellular location">
    <subcellularLocation>
        <location evidence="1 6">Cytoplasm</location>
        <location evidence="1 6">Cytosol</location>
    </subcellularLocation>
</comment>
<accession>A0A316HR44</accession>
<comment type="caution">
    <text evidence="7">The sequence shown here is derived from an EMBL/GenBank/DDBJ whole genome shotgun (WGS) entry which is preliminary data.</text>
</comment>
<reference evidence="7 8" key="1">
    <citation type="submission" date="2018-05" db="EMBL/GenBank/DDBJ databases">
        <title>Genomic Encyclopedia of Type Strains, Phase IV (KMG-IV): sequencing the most valuable type-strain genomes for metagenomic binning, comparative biology and taxonomic classification.</title>
        <authorList>
            <person name="Goeker M."/>
        </authorList>
    </citation>
    <scope>NUCLEOTIDE SEQUENCE [LARGE SCALE GENOMIC DNA]</scope>
    <source>
        <strain evidence="7 8">DSM 14263</strain>
    </source>
</reference>
<dbReference type="PANTHER" id="PTHR34773:SF1">
    <property type="entry name" value="FLAGELLAR SECRETION CHAPERONE FLIS"/>
    <property type="match status" value="1"/>
</dbReference>
<name>A0A316HR44_9GAMM</name>
<keyword evidence="5" id="KW-0143">Chaperone</keyword>